<evidence type="ECO:0000256" key="3">
    <source>
        <dbReference type="ARBA" id="ARBA00058372"/>
    </source>
</evidence>
<dbReference type="OrthoDB" id="62528at2759"/>
<dbReference type="InterPro" id="IPR036872">
    <property type="entry name" value="CH_dom_sf"/>
</dbReference>
<evidence type="ECO:0000256" key="1">
    <source>
        <dbReference type="ARBA" id="ARBA00004123"/>
    </source>
</evidence>
<evidence type="ECO:0000313" key="8">
    <source>
        <dbReference type="RefSeq" id="XP_028272460.1"/>
    </source>
</evidence>
<dbReference type="InParanoid" id="A0A6P7J7A9"/>
<dbReference type="PANTHER" id="PTHR12509:SF8">
    <property type="entry name" value="SPERMATOGENESIS-ASSOCIATED PROTEIN 4"/>
    <property type="match status" value="1"/>
</dbReference>
<dbReference type="GeneID" id="114442849"/>
<feature type="domain" description="CH-like" evidence="6">
    <location>
        <begin position="16"/>
        <end position="111"/>
    </location>
</feature>
<dbReference type="AlphaFoldDB" id="A0A6P7J7A9"/>
<comment type="function">
    <text evidence="3">May play a role in apoptosis regulation.</text>
</comment>
<evidence type="ECO:0000259" key="6">
    <source>
        <dbReference type="Pfam" id="PF06294"/>
    </source>
</evidence>
<keyword evidence="7" id="KW-1185">Reference proteome</keyword>
<organism evidence="7 8">
    <name type="scientific">Parambassis ranga</name>
    <name type="common">Indian glassy fish</name>
    <dbReference type="NCBI Taxonomy" id="210632"/>
    <lineage>
        <taxon>Eukaryota</taxon>
        <taxon>Metazoa</taxon>
        <taxon>Chordata</taxon>
        <taxon>Craniata</taxon>
        <taxon>Vertebrata</taxon>
        <taxon>Euteleostomi</taxon>
        <taxon>Actinopterygii</taxon>
        <taxon>Neopterygii</taxon>
        <taxon>Teleostei</taxon>
        <taxon>Neoteleostei</taxon>
        <taxon>Acanthomorphata</taxon>
        <taxon>Ovalentaria</taxon>
        <taxon>Ambassidae</taxon>
        <taxon>Parambassis</taxon>
    </lineage>
</organism>
<dbReference type="Pfam" id="PF06294">
    <property type="entry name" value="CH_2"/>
    <property type="match status" value="1"/>
</dbReference>
<feature type="compositionally biased region" description="Polar residues" evidence="5">
    <location>
        <begin position="199"/>
        <end position="211"/>
    </location>
</feature>
<dbReference type="RefSeq" id="XP_028272460.1">
    <property type="nucleotide sequence ID" value="XM_028416659.1"/>
</dbReference>
<dbReference type="Gene3D" id="1.10.418.10">
    <property type="entry name" value="Calponin-like domain"/>
    <property type="match status" value="1"/>
</dbReference>
<dbReference type="GO" id="GO:0051493">
    <property type="term" value="P:regulation of cytoskeleton organization"/>
    <property type="evidence" value="ECO:0007669"/>
    <property type="project" value="TreeGrafter"/>
</dbReference>
<dbReference type="GO" id="GO:0005930">
    <property type="term" value="C:axoneme"/>
    <property type="evidence" value="ECO:0007669"/>
    <property type="project" value="TreeGrafter"/>
</dbReference>
<evidence type="ECO:0000256" key="5">
    <source>
        <dbReference type="SAM" id="MobiDB-lite"/>
    </source>
</evidence>
<evidence type="ECO:0000256" key="2">
    <source>
        <dbReference type="ARBA" id="ARBA00023242"/>
    </source>
</evidence>
<dbReference type="GO" id="GO:0005634">
    <property type="term" value="C:nucleus"/>
    <property type="evidence" value="ECO:0007669"/>
    <property type="project" value="UniProtKB-SubCell"/>
</dbReference>
<dbReference type="GO" id="GO:0008017">
    <property type="term" value="F:microtubule binding"/>
    <property type="evidence" value="ECO:0007669"/>
    <property type="project" value="TreeGrafter"/>
</dbReference>
<comment type="subcellular location">
    <subcellularLocation>
        <location evidence="1">Nucleus</location>
    </subcellularLocation>
</comment>
<evidence type="ECO:0000256" key="4">
    <source>
        <dbReference type="ARBA" id="ARBA00071322"/>
    </source>
</evidence>
<dbReference type="PANTHER" id="PTHR12509">
    <property type="entry name" value="SPERMATOGENESIS-ASSOCIATED 4-RELATED"/>
    <property type="match status" value="1"/>
</dbReference>
<dbReference type="InterPro" id="IPR010441">
    <property type="entry name" value="CH_2"/>
</dbReference>
<feature type="region of interest" description="Disordered" evidence="5">
    <location>
        <begin position="198"/>
        <end position="222"/>
    </location>
</feature>
<gene>
    <name evidence="8" type="primary">spata4</name>
</gene>
<dbReference type="FunCoup" id="A0A6P7J7A9">
    <property type="interactions" value="14"/>
</dbReference>
<proteinExistence type="predicted"/>
<dbReference type="Proteomes" id="UP000515145">
    <property type="component" value="Chromosome 10"/>
</dbReference>
<evidence type="ECO:0000313" key="7">
    <source>
        <dbReference type="Proteomes" id="UP000515145"/>
    </source>
</evidence>
<sequence>MCSALCPKKLGLSREVVKWLHSLNLSVHPKNVRRDFSSGYLVAEICSQYYPKDFLLHSYNKGASLAAKQWNWSLLERTLQRQNLQLTKRAIDGTIHCKPGAAELLVQELYTILTNQSISEPLQESDFTDQDYQDLLPTLARPTASKAIKNNLTLTETMAMPDVSTNQRKAELILCRHLEHKAAEKVLNPGRFKVKAHHNQPTAKQHIPSSQLHEHFDSPASGTTSSKLLCSSTWSGASVPFKEVKVHQPTRHSQMSDDLMI</sequence>
<protein>
    <recommendedName>
        <fullName evidence="4">Spermatogenesis-associated protein 4</fullName>
    </recommendedName>
</protein>
<accession>A0A6P7J7A9</accession>
<dbReference type="FunFam" id="1.10.418.10:FF:000061">
    <property type="entry name" value="Spermatogenesis associated 4"/>
    <property type="match status" value="1"/>
</dbReference>
<dbReference type="CTD" id="132851"/>
<name>A0A6P7J7A9_9TELE</name>
<keyword evidence="2" id="KW-0539">Nucleus</keyword>
<reference evidence="8" key="1">
    <citation type="submission" date="2025-08" db="UniProtKB">
        <authorList>
            <consortium name="RefSeq"/>
        </authorList>
    </citation>
    <scope>IDENTIFICATION</scope>
</reference>
<dbReference type="InterPro" id="IPR052111">
    <property type="entry name" value="Spermatogenesis_Ciliary_MAP"/>
</dbReference>